<evidence type="ECO:0000256" key="1">
    <source>
        <dbReference type="PROSITE-ProRule" id="PRU00221"/>
    </source>
</evidence>
<dbReference type="InterPro" id="IPR036322">
    <property type="entry name" value="WD40_repeat_dom_sf"/>
</dbReference>
<keyword evidence="2" id="KW-0175">Coiled coil</keyword>
<dbReference type="SUPFAM" id="SSF50978">
    <property type="entry name" value="WD40 repeat-like"/>
    <property type="match status" value="1"/>
</dbReference>
<keyword evidence="1" id="KW-0853">WD repeat</keyword>
<feature type="repeat" description="WD" evidence="1">
    <location>
        <begin position="140"/>
        <end position="179"/>
    </location>
</feature>
<dbReference type="PROSITE" id="PS50082">
    <property type="entry name" value="WD_REPEATS_2"/>
    <property type="match status" value="1"/>
</dbReference>
<organism evidence="4 5">
    <name type="scientific">Giardia duodenalis assemblage B</name>
    <dbReference type="NCBI Taxonomy" id="1394984"/>
    <lineage>
        <taxon>Eukaryota</taxon>
        <taxon>Metamonada</taxon>
        <taxon>Diplomonadida</taxon>
        <taxon>Hexamitidae</taxon>
        <taxon>Giardiinae</taxon>
        <taxon>Giardia</taxon>
    </lineage>
</organism>
<dbReference type="AlphaFoldDB" id="A0A132P0J0"/>
<dbReference type="VEuPathDB" id="GiardiaDB:QR46_0164"/>
<dbReference type="Gene3D" id="2.130.10.10">
    <property type="entry name" value="YVTN repeat-like/Quinoprotein amine dehydrogenase"/>
    <property type="match status" value="1"/>
</dbReference>
<feature type="compositionally biased region" description="Polar residues" evidence="3">
    <location>
        <begin position="110"/>
        <end position="122"/>
    </location>
</feature>
<evidence type="ECO:0000313" key="5">
    <source>
        <dbReference type="Proteomes" id="UP000070089"/>
    </source>
</evidence>
<gene>
    <name evidence="4" type="ORF">QR46_0164</name>
</gene>
<evidence type="ECO:0000256" key="2">
    <source>
        <dbReference type="SAM" id="Coils"/>
    </source>
</evidence>
<dbReference type="InterPro" id="IPR015943">
    <property type="entry name" value="WD40/YVTN_repeat-like_dom_sf"/>
</dbReference>
<accession>A0A132P0J0</accession>
<dbReference type="Proteomes" id="UP000070089">
    <property type="component" value="Unassembled WGS sequence"/>
</dbReference>
<reference evidence="4 5" key="1">
    <citation type="journal article" date="2015" name="Mol. Biochem. Parasitol.">
        <title>Identification of polymorphic genes for use in assemblage B genotyping assays through comparative genomics of multiple assemblage B Giardia duodenalis isolates.</title>
        <authorList>
            <person name="Wielinga C."/>
            <person name="Thompson R.C."/>
            <person name="Monis P."/>
            <person name="Ryan U."/>
        </authorList>
    </citation>
    <scope>NUCLEOTIDE SEQUENCE [LARGE SCALE GENOMIC DNA]</scope>
    <source>
        <strain evidence="4 5">BAH15c1</strain>
    </source>
</reference>
<name>A0A132P0J0_GIAIN</name>
<evidence type="ECO:0000313" key="4">
    <source>
        <dbReference type="EMBL" id="KWX15846.1"/>
    </source>
</evidence>
<dbReference type="InterPro" id="IPR001680">
    <property type="entry name" value="WD40_rpt"/>
</dbReference>
<dbReference type="SMART" id="SM00320">
    <property type="entry name" value="WD40"/>
    <property type="match status" value="1"/>
</dbReference>
<sequence length="513" mass="56348">MEYQDISLDQPDPVPSFHLCIDGITRHMQAYESSLFALEAENRVLRERVTYLTQQLESAKQQLIHGSQGVTLKNRPSLVTDAQGTLTNLSNLKAAYSNIVSAPVDDQAKARSSSNDTTTQLRVSPGKRLPSKQLTHLRTLQMHSRAVSAVTWVQDFFITASRDASCRVWYVPREQTDSSRPGPLMTYRTASPLTSARCISNRYLMLSNTSSEVIVHSISAPAIASLGVYANVESMNSTLIRTETDEKSLKFRSPVWSIVELDGHAVCVGAGFAALIEFNGEKCALTKTIRLLDPFYPKADEPMLCSFVTRVGGTIIATIRERYIKADDLQPPSFVPEPTDIMNYRRSGMRLVKINPEAPSNNSTVITFTTQNMQCIQVTGLAPLFNTHVIVSTTTPDAKLLSYRVDDQSPGAIKVMSTSECNESDVFTAISACDGYVVVAVNAAVNAHPRMYIFQAHVPQNKDAPIEIKRVDTAVLDSVYGSVTAIGTRRVEDGIVVILCGCDGDIHVKCYGI</sequence>
<proteinExistence type="predicted"/>
<feature type="coiled-coil region" evidence="2">
    <location>
        <begin position="28"/>
        <end position="62"/>
    </location>
</feature>
<dbReference type="OrthoDB" id="10264588at2759"/>
<evidence type="ECO:0000256" key="3">
    <source>
        <dbReference type="SAM" id="MobiDB-lite"/>
    </source>
</evidence>
<protein>
    <submittedName>
        <fullName evidence="4">Putative WD-repeat family protein</fullName>
    </submittedName>
</protein>
<feature type="region of interest" description="Disordered" evidence="3">
    <location>
        <begin position="106"/>
        <end position="125"/>
    </location>
</feature>
<comment type="caution">
    <text evidence="4">The sequence shown here is derived from an EMBL/GenBank/DDBJ whole genome shotgun (WGS) entry which is preliminary data.</text>
</comment>
<dbReference type="EMBL" id="JXTI01000002">
    <property type="protein sequence ID" value="KWX15846.1"/>
    <property type="molecule type" value="Genomic_DNA"/>
</dbReference>